<dbReference type="Proteomes" id="UP001280121">
    <property type="component" value="Unassembled WGS sequence"/>
</dbReference>
<evidence type="ECO:0000313" key="2">
    <source>
        <dbReference type="Proteomes" id="UP001280121"/>
    </source>
</evidence>
<reference evidence="1" key="1">
    <citation type="journal article" date="2023" name="Plant J.">
        <title>Genome sequences and population genomics provide insights into the demographic history, inbreeding, and mutation load of two 'living fossil' tree species of Dipteronia.</title>
        <authorList>
            <person name="Feng Y."/>
            <person name="Comes H.P."/>
            <person name="Chen J."/>
            <person name="Zhu S."/>
            <person name="Lu R."/>
            <person name="Zhang X."/>
            <person name="Li P."/>
            <person name="Qiu J."/>
            <person name="Olsen K.M."/>
            <person name="Qiu Y."/>
        </authorList>
    </citation>
    <scope>NUCLEOTIDE SEQUENCE</scope>
    <source>
        <strain evidence="1">KIB01</strain>
    </source>
</reference>
<proteinExistence type="predicted"/>
<sequence length="69" mass="7719">MCFSTQQITTRITPQVAEAMAMLSCIRFMIDYGLIPAIIENANSVTHSLAKLSLPLVEDHLWLEITLLT</sequence>
<dbReference type="EMBL" id="JANJYI010000007">
    <property type="protein sequence ID" value="KAK2641493.1"/>
    <property type="molecule type" value="Genomic_DNA"/>
</dbReference>
<keyword evidence="2" id="KW-1185">Reference proteome</keyword>
<dbReference type="AlphaFoldDB" id="A0AAD9WT31"/>
<comment type="caution">
    <text evidence="1">The sequence shown here is derived from an EMBL/GenBank/DDBJ whole genome shotgun (WGS) entry which is preliminary data.</text>
</comment>
<evidence type="ECO:0000313" key="1">
    <source>
        <dbReference type="EMBL" id="KAK2641493.1"/>
    </source>
</evidence>
<organism evidence="1 2">
    <name type="scientific">Dipteronia dyeriana</name>
    <dbReference type="NCBI Taxonomy" id="168575"/>
    <lineage>
        <taxon>Eukaryota</taxon>
        <taxon>Viridiplantae</taxon>
        <taxon>Streptophyta</taxon>
        <taxon>Embryophyta</taxon>
        <taxon>Tracheophyta</taxon>
        <taxon>Spermatophyta</taxon>
        <taxon>Magnoliopsida</taxon>
        <taxon>eudicotyledons</taxon>
        <taxon>Gunneridae</taxon>
        <taxon>Pentapetalae</taxon>
        <taxon>rosids</taxon>
        <taxon>malvids</taxon>
        <taxon>Sapindales</taxon>
        <taxon>Sapindaceae</taxon>
        <taxon>Hippocastanoideae</taxon>
        <taxon>Acereae</taxon>
        <taxon>Dipteronia</taxon>
    </lineage>
</organism>
<protein>
    <submittedName>
        <fullName evidence="1">Uncharacterized protein</fullName>
    </submittedName>
</protein>
<gene>
    <name evidence="1" type="ORF">Ddye_023256</name>
</gene>
<name>A0AAD9WT31_9ROSI</name>
<accession>A0AAD9WT31</accession>